<evidence type="ECO:0000313" key="2">
    <source>
        <dbReference type="Proteomes" id="UP000094707"/>
    </source>
</evidence>
<dbReference type="Proteomes" id="UP000094707">
    <property type="component" value="Chromosome I"/>
</dbReference>
<dbReference type="OrthoDB" id="67259at2157"/>
<dbReference type="GeneID" id="30412635"/>
<name>A0A1D3L466_9EURY</name>
<dbReference type="KEGG" id="mcub:MCBB_1797"/>
<organism evidence="1 2">
    <name type="scientific">Methanobacterium congolense</name>
    <dbReference type="NCBI Taxonomy" id="118062"/>
    <lineage>
        <taxon>Archaea</taxon>
        <taxon>Methanobacteriati</taxon>
        <taxon>Methanobacteriota</taxon>
        <taxon>Methanomada group</taxon>
        <taxon>Methanobacteria</taxon>
        <taxon>Methanobacteriales</taxon>
        <taxon>Methanobacteriaceae</taxon>
        <taxon>Methanobacterium</taxon>
    </lineage>
</organism>
<accession>A0A1D3L466</accession>
<reference evidence="1 2" key="1">
    <citation type="submission" date="2016-08" db="EMBL/GenBank/DDBJ databases">
        <authorList>
            <person name="Seilhamer J.J."/>
        </authorList>
    </citation>
    <scope>NUCLEOTIDE SEQUENCE [LARGE SCALE GENOMIC DNA]</scope>
    <source>
        <strain evidence="1">Buetzberg</strain>
    </source>
</reference>
<sequence length="148" mass="17087">MWLPSDEEPKYVLNGSLVESKIPETGYIRILSRWDESILFIRERMIVGAWNLNTDSLKETYEGRAMKLVDVNSESTVEIYEMGKKLFETIMELNEEIKLASEVGIGFVLDRVQVPESSRDDLLFRYRIQQPSENDVESLINDYKMGGG</sequence>
<dbReference type="AlphaFoldDB" id="A0A1D3L466"/>
<gene>
    <name evidence="1" type="ORF">MCBB_1797</name>
</gene>
<dbReference type="RefSeq" id="WP_071907420.1">
    <property type="nucleotide sequence ID" value="NZ_LT607756.1"/>
</dbReference>
<dbReference type="STRING" id="118062.MCBB_1797"/>
<keyword evidence="2" id="KW-1185">Reference proteome</keyword>
<proteinExistence type="predicted"/>
<dbReference type="EMBL" id="LT607756">
    <property type="protein sequence ID" value="SCG86348.1"/>
    <property type="molecule type" value="Genomic_DNA"/>
</dbReference>
<evidence type="ECO:0000313" key="1">
    <source>
        <dbReference type="EMBL" id="SCG86348.1"/>
    </source>
</evidence>
<protein>
    <submittedName>
        <fullName evidence="1">Uncharacterized protein</fullName>
    </submittedName>
</protein>